<dbReference type="AlphaFoldDB" id="A0AA36N1Y2"/>
<protein>
    <recommendedName>
        <fullName evidence="2">CSD domain-containing protein</fullName>
    </recommendedName>
</protein>
<dbReference type="GO" id="GO:0003676">
    <property type="term" value="F:nucleic acid binding"/>
    <property type="evidence" value="ECO:0007669"/>
    <property type="project" value="InterPro"/>
</dbReference>
<dbReference type="Proteomes" id="UP001178507">
    <property type="component" value="Unassembled WGS sequence"/>
</dbReference>
<feature type="region of interest" description="Disordered" evidence="1">
    <location>
        <begin position="71"/>
        <end position="130"/>
    </location>
</feature>
<comment type="caution">
    <text evidence="3">The sequence shown here is derived from an EMBL/GenBank/DDBJ whole genome shotgun (WGS) entry which is preliminary data.</text>
</comment>
<dbReference type="CDD" id="cd04458">
    <property type="entry name" value="CSP_CDS"/>
    <property type="match status" value="1"/>
</dbReference>
<dbReference type="EMBL" id="CAUJNA010001824">
    <property type="protein sequence ID" value="CAJ1389189.1"/>
    <property type="molecule type" value="Genomic_DNA"/>
</dbReference>
<evidence type="ECO:0000313" key="3">
    <source>
        <dbReference type="EMBL" id="CAJ1389189.1"/>
    </source>
</evidence>
<dbReference type="InterPro" id="IPR002059">
    <property type="entry name" value="CSP_DNA-bd"/>
</dbReference>
<sequence>MGRSRSGSRSRSFSMPRKPRETGTVNSWNVERQFGFISCDSSRGDVFLHAEGFRDVDVRDRVKKNGLKRGDGVRFDVKEPGGSGKKLEAKNVELMDNDDSRKRSRGKRSRSRRKARSASPPRRRRSDSRR</sequence>
<feature type="compositionally biased region" description="Basic residues" evidence="1">
    <location>
        <begin position="102"/>
        <end position="130"/>
    </location>
</feature>
<feature type="compositionally biased region" description="Low complexity" evidence="1">
    <location>
        <begin position="1"/>
        <end position="12"/>
    </location>
</feature>
<dbReference type="InterPro" id="IPR012340">
    <property type="entry name" value="NA-bd_OB-fold"/>
</dbReference>
<evidence type="ECO:0000256" key="1">
    <source>
        <dbReference type="SAM" id="MobiDB-lite"/>
    </source>
</evidence>
<name>A0AA36N1Y2_9DINO</name>
<proteinExistence type="predicted"/>
<keyword evidence="4" id="KW-1185">Reference proteome</keyword>
<dbReference type="SMART" id="SM00357">
    <property type="entry name" value="CSP"/>
    <property type="match status" value="1"/>
</dbReference>
<feature type="compositionally biased region" description="Basic and acidic residues" evidence="1">
    <location>
        <begin position="71"/>
        <end position="101"/>
    </location>
</feature>
<organism evidence="3 4">
    <name type="scientific">Effrenium voratum</name>
    <dbReference type="NCBI Taxonomy" id="2562239"/>
    <lineage>
        <taxon>Eukaryota</taxon>
        <taxon>Sar</taxon>
        <taxon>Alveolata</taxon>
        <taxon>Dinophyceae</taxon>
        <taxon>Suessiales</taxon>
        <taxon>Symbiodiniaceae</taxon>
        <taxon>Effrenium</taxon>
    </lineage>
</organism>
<dbReference type="Pfam" id="PF00313">
    <property type="entry name" value="CSD"/>
    <property type="match status" value="1"/>
</dbReference>
<feature type="domain" description="CSD" evidence="2">
    <location>
        <begin position="20"/>
        <end position="94"/>
    </location>
</feature>
<feature type="region of interest" description="Disordered" evidence="1">
    <location>
        <begin position="1"/>
        <end position="27"/>
    </location>
</feature>
<reference evidence="3" key="1">
    <citation type="submission" date="2023-08" db="EMBL/GenBank/DDBJ databases">
        <authorList>
            <person name="Chen Y."/>
            <person name="Shah S."/>
            <person name="Dougan E. K."/>
            <person name="Thang M."/>
            <person name="Chan C."/>
        </authorList>
    </citation>
    <scope>NUCLEOTIDE SEQUENCE</scope>
</reference>
<dbReference type="PROSITE" id="PS51857">
    <property type="entry name" value="CSD_2"/>
    <property type="match status" value="1"/>
</dbReference>
<evidence type="ECO:0000259" key="2">
    <source>
        <dbReference type="PROSITE" id="PS51857"/>
    </source>
</evidence>
<gene>
    <name evidence="3" type="ORF">EVOR1521_LOCUS14861</name>
</gene>
<accession>A0AA36N1Y2</accession>
<evidence type="ECO:0000313" key="4">
    <source>
        <dbReference type="Proteomes" id="UP001178507"/>
    </source>
</evidence>
<dbReference type="InterPro" id="IPR011129">
    <property type="entry name" value="CSD"/>
</dbReference>
<dbReference type="Gene3D" id="2.40.50.140">
    <property type="entry name" value="Nucleic acid-binding proteins"/>
    <property type="match status" value="1"/>
</dbReference>
<dbReference type="SUPFAM" id="SSF50249">
    <property type="entry name" value="Nucleic acid-binding proteins"/>
    <property type="match status" value="1"/>
</dbReference>